<evidence type="ECO:0000313" key="1">
    <source>
        <dbReference type="EMBL" id="KAJ3577643.1"/>
    </source>
</evidence>
<protein>
    <recommendedName>
        <fullName evidence="3">N-acetyltransferase domain-containing protein</fullName>
    </recommendedName>
</protein>
<dbReference type="InterPro" id="IPR016181">
    <property type="entry name" value="Acyl_CoA_acyltransferase"/>
</dbReference>
<proteinExistence type="predicted"/>
<keyword evidence="2" id="KW-1185">Reference proteome</keyword>
<comment type="caution">
    <text evidence="1">The sequence shown here is derived from an EMBL/GenBank/DDBJ whole genome shotgun (WGS) entry which is preliminary data.</text>
</comment>
<name>A0A9W8TNQ3_9PEZI</name>
<reference evidence="1" key="1">
    <citation type="submission" date="2022-07" db="EMBL/GenBank/DDBJ databases">
        <title>Genome Sequence of Xylaria arbuscula.</title>
        <authorList>
            <person name="Buettner E."/>
        </authorList>
    </citation>
    <scope>NUCLEOTIDE SEQUENCE</scope>
    <source>
        <strain evidence="1">VT107</strain>
    </source>
</reference>
<dbReference type="EMBL" id="JANPWZ010000333">
    <property type="protein sequence ID" value="KAJ3577643.1"/>
    <property type="molecule type" value="Genomic_DNA"/>
</dbReference>
<evidence type="ECO:0008006" key="3">
    <source>
        <dbReference type="Google" id="ProtNLM"/>
    </source>
</evidence>
<dbReference type="PANTHER" id="PTHR42791">
    <property type="entry name" value="GNAT FAMILY ACETYLTRANSFERASE"/>
    <property type="match status" value="1"/>
</dbReference>
<sequence length="229" mass="26200">MHVPYAELPHLPPPGFRVRDAKLTDVVSITNMWYASFSPTHKFFDYATPDDPATRQWFNEAWTMGIQAGPSVMRTFVVESLSEGNKLVAFSRWHVPQVDGNQDIPMPPIPEHWDAEITDSLWGGMARSRERVMGKEPHWMGEFIAVDQAYQNTRLAFTLFDWGCRQADEGQLLMYGDASMKGLPVWRHYGCEERGVIRIPARLGCFETYEVVALVRRPKTRALDGKARL</sequence>
<dbReference type="AlphaFoldDB" id="A0A9W8TNQ3"/>
<organism evidence="1 2">
    <name type="scientific">Xylaria arbuscula</name>
    <dbReference type="NCBI Taxonomy" id="114810"/>
    <lineage>
        <taxon>Eukaryota</taxon>
        <taxon>Fungi</taxon>
        <taxon>Dikarya</taxon>
        <taxon>Ascomycota</taxon>
        <taxon>Pezizomycotina</taxon>
        <taxon>Sordariomycetes</taxon>
        <taxon>Xylariomycetidae</taxon>
        <taxon>Xylariales</taxon>
        <taxon>Xylariaceae</taxon>
        <taxon>Xylaria</taxon>
    </lineage>
</organism>
<dbReference type="Proteomes" id="UP001148614">
    <property type="component" value="Unassembled WGS sequence"/>
</dbReference>
<accession>A0A9W8TNQ3</accession>
<dbReference type="InterPro" id="IPR052523">
    <property type="entry name" value="Trichothecene_AcTrans"/>
</dbReference>
<dbReference type="PANTHER" id="PTHR42791:SF2">
    <property type="entry name" value="N-ACETYLTRANSFERASE DOMAIN-CONTAINING PROTEIN"/>
    <property type="match status" value="1"/>
</dbReference>
<evidence type="ECO:0000313" key="2">
    <source>
        <dbReference type="Proteomes" id="UP001148614"/>
    </source>
</evidence>
<dbReference type="Gene3D" id="3.40.630.30">
    <property type="match status" value="1"/>
</dbReference>
<dbReference type="SUPFAM" id="SSF55729">
    <property type="entry name" value="Acyl-CoA N-acyltransferases (Nat)"/>
    <property type="match status" value="1"/>
</dbReference>
<gene>
    <name evidence="1" type="ORF">NPX13_g2923</name>
</gene>